<evidence type="ECO:0000313" key="5">
    <source>
        <dbReference type="Proteomes" id="UP000244803"/>
    </source>
</evidence>
<keyword evidence="2 4" id="KW-0647">Proteasome</keyword>
<dbReference type="GO" id="GO:0008541">
    <property type="term" value="C:proteasome regulatory particle, lid subcomplex"/>
    <property type="evidence" value="ECO:0007669"/>
    <property type="project" value="TreeGrafter"/>
</dbReference>
<dbReference type="InterPro" id="IPR000717">
    <property type="entry name" value="PCI_dom"/>
</dbReference>
<dbReference type="GO" id="GO:0005634">
    <property type="term" value="C:nucleus"/>
    <property type="evidence" value="ECO:0007669"/>
    <property type="project" value="TreeGrafter"/>
</dbReference>
<dbReference type="PANTHER" id="PTHR12387:SF0">
    <property type="entry name" value="26S PROTEASOME NON-ATPASE REGULATORY SUBUNIT 8"/>
    <property type="match status" value="1"/>
</dbReference>
<dbReference type="EMBL" id="CP056066">
    <property type="protein sequence ID" value="UKJ89237.1"/>
    <property type="molecule type" value="Genomic_DNA"/>
</dbReference>
<accession>A0A976M6A5</accession>
<dbReference type="GO" id="GO:0005829">
    <property type="term" value="C:cytosol"/>
    <property type="evidence" value="ECO:0007669"/>
    <property type="project" value="TreeGrafter"/>
</dbReference>
<dbReference type="InterPro" id="IPR033464">
    <property type="entry name" value="CSN8_PSD8_EIF3K"/>
</dbReference>
<evidence type="ECO:0000256" key="2">
    <source>
        <dbReference type="ARBA" id="ARBA00022942"/>
    </source>
</evidence>
<protein>
    <submittedName>
        <fullName evidence="4">26S proteasome regulatory subunit</fullName>
    </submittedName>
</protein>
<dbReference type="Pfam" id="PF10075">
    <property type="entry name" value="CSN8_PSD8_EIF3K"/>
    <property type="match status" value="1"/>
</dbReference>
<dbReference type="PROSITE" id="PS50250">
    <property type="entry name" value="PCI"/>
    <property type="match status" value="1"/>
</dbReference>
<organism evidence="4 5">
    <name type="scientific">Theileria orientalis</name>
    <dbReference type="NCBI Taxonomy" id="68886"/>
    <lineage>
        <taxon>Eukaryota</taxon>
        <taxon>Sar</taxon>
        <taxon>Alveolata</taxon>
        <taxon>Apicomplexa</taxon>
        <taxon>Aconoidasida</taxon>
        <taxon>Piroplasmida</taxon>
        <taxon>Theileriidae</taxon>
        <taxon>Theileria</taxon>
    </lineage>
</organism>
<evidence type="ECO:0000313" key="4">
    <source>
        <dbReference type="EMBL" id="UKJ89237.1"/>
    </source>
</evidence>
<dbReference type="Gene3D" id="1.25.40.990">
    <property type="match status" value="1"/>
</dbReference>
<name>A0A976M6A5_THEOR</name>
<dbReference type="InterPro" id="IPR006746">
    <property type="entry name" value="26S_Psome_Rpn12"/>
</dbReference>
<evidence type="ECO:0000256" key="1">
    <source>
        <dbReference type="ARBA" id="ARBA00009627"/>
    </source>
</evidence>
<dbReference type="AlphaFoldDB" id="A0A976M6A5"/>
<dbReference type="OrthoDB" id="8775810at2759"/>
<dbReference type="PANTHER" id="PTHR12387">
    <property type="entry name" value="26S PROTEASOME NON-ATPASE REGULATORY SUBUNIT 8"/>
    <property type="match status" value="1"/>
</dbReference>
<gene>
    <name evidence="4" type="ORF">MACJ_002485</name>
</gene>
<evidence type="ECO:0000259" key="3">
    <source>
        <dbReference type="PROSITE" id="PS50250"/>
    </source>
</evidence>
<dbReference type="GO" id="GO:0043161">
    <property type="term" value="P:proteasome-mediated ubiquitin-dependent protein catabolic process"/>
    <property type="evidence" value="ECO:0007669"/>
    <property type="project" value="TreeGrafter"/>
</dbReference>
<dbReference type="Proteomes" id="UP000244803">
    <property type="component" value="Chromosome 3"/>
</dbReference>
<feature type="domain" description="PCI" evidence="3">
    <location>
        <begin position="71"/>
        <end position="273"/>
    </location>
</feature>
<proteinExistence type="inferred from homology"/>
<reference evidence="4" key="1">
    <citation type="submission" date="2022-07" db="EMBL/GenBank/DDBJ databases">
        <title>Evaluation of T. orientalis genome assembly methods using nanopore sequencing and analysis of variation between genomes.</title>
        <authorList>
            <person name="Yam J."/>
            <person name="Micallef M.L."/>
            <person name="Liu M."/>
            <person name="Djordjevic S.P."/>
            <person name="Bogema D.R."/>
            <person name="Jenkins C."/>
        </authorList>
    </citation>
    <scope>NUCLEOTIDE SEQUENCE</scope>
    <source>
        <strain evidence="4">Fish Creek</strain>
    </source>
</reference>
<comment type="similarity">
    <text evidence="1">Belongs to the proteasome subunit S14 family.</text>
</comment>
<sequence>MDQFDLYLSQLQNAHKTDSKSTKLDTCLSTIDKLKDLTAHYNLSNPSVDKDSLLKIRSFLETAALIFLESNDTDNFRCFYSQLQPFYFDLAHILPKSDYMTTILSMWMLHLLSDNKIGDLYMLLEKIPADLKNDDKIAFVINLERLMMEGNLNQLLELDFQHHSPDRPDSRRNVGTRPLADRCGSEYYRIIASTARNKIASSIELCYRRLSLDYVADLLKLRSRSETLDFVSYYNQYKLQKDPESVPWKVVDNYVIFQNEICGKHKIPSRELLSNSLEYLNDLEKII</sequence>